<evidence type="ECO:0000313" key="2">
    <source>
        <dbReference type="Proteomes" id="UP000317650"/>
    </source>
</evidence>
<comment type="caution">
    <text evidence="1">The sequence shown here is derived from an EMBL/GenBank/DDBJ whole genome shotgun (WGS) entry which is preliminary data.</text>
</comment>
<dbReference type="AlphaFoldDB" id="A0A4S8JQL7"/>
<protein>
    <submittedName>
        <fullName evidence="1">Uncharacterized protein</fullName>
    </submittedName>
</protein>
<name>A0A4S8JQL7_MUSBA</name>
<gene>
    <name evidence="1" type="ORF">C4D60_Mb01t22380</name>
</gene>
<sequence length="115" mass="12227">MNSRLQTGSATPGGSDIYGQLFQVVLRKPTVEGGDKDRSLICKGSTSSQKYISEGDVDANTQNISTTKGLLGHFGGSRIVTEVAGDGKRGFAREEALFILVGPGRRGTPEPTRDR</sequence>
<dbReference type="Proteomes" id="UP000317650">
    <property type="component" value="Chromosome 1"/>
</dbReference>
<reference evidence="1 2" key="1">
    <citation type="journal article" date="2019" name="Nat. Plants">
        <title>Genome sequencing of Musa balbisiana reveals subgenome evolution and function divergence in polyploid bananas.</title>
        <authorList>
            <person name="Yao X."/>
        </authorList>
    </citation>
    <scope>NUCLEOTIDE SEQUENCE [LARGE SCALE GENOMIC DNA]</scope>
    <source>
        <strain evidence="2">cv. DH-PKW</strain>
        <tissue evidence="1">Leaves</tissue>
    </source>
</reference>
<organism evidence="1 2">
    <name type="scientific">Musa balbisiana</name>
    <name type="common">Banana</name>
    <dbReference type="NCBI Taxonomy" id="52838"/>
    <lineage>
        <taxon>Eukaryota</taxon>
        <taxon>Viridiplantae</taxon>
        <taxon>Streptophyta</taxon>
        <taxon>Embryophyta</taxon>
        <taxon>Tracheophyta</taxon>
        <taxon>Spermatophyta</taxon>
        <taxon>Magnoliopsida</taxon>
        <taxon>Liliopsida</taxon>
        <taxon>Zingiberales</taxon>
        <taxon>Musaceae</taxon>
        <taxon>Musa</taxon>
    </lineage>
</organism>
<evidence type="ECO:0000313" key="1">
    <source>
        <dbReference type="EMBL" id="THU64052.1"/>
    </source>
</evidence>
<dbReference type="EMBL" id="PYDT01000004">
    <property type="protein sequence ID" value="THU64052.1"/>
    <property type="molecule type" value="Genomic_DNA"/>
</dbReference>
<accession>A0A4S8JQL7</accession>
<proteinExistence type="predicted"/>
<keyword evidence="2" id="KW-1185">Reference proteome</keyword>